<name>A0A1V1P539_9BACT</name>
<evidence type="ECO:0000313" key="2">
    <source>
        <dbReference type="Proteomes" id="UP000189670"/>
    </source>
</evidence>
<dbReference type="Proteomes" id="UP000189670">
    <property type="component" value="Unassembled WGS sequence"/>
</dbReference>
<dbReference type="AlphaFoldDB" id="A0A1V1P539"/>
<reference evidence="2" key="1">
    <citation type="submission" date="2012-11" db="EMBL/GenBank/DDBJ databases">
        <authorList>
            <person name="Lucero-Rivera Y.E."/>
            <person name="Tovar-Ramirez D."/>
        </authorList>
    </citation>
    <scope>NUCLEOTIDE SEQUENCE [LARGE SCALE GENOMIC DNA]</scope>
    <source>
        <strain evidence="2">Araruama</strain>
    </source>
</reference>
<dbReference type="EMBL" id="ATBP01000515">
    <property type="protein sequence ID" value="ETR69977.1"/>
    <property type="molecule type" value="Genomic_DNA"/>
</dbReference>
<dbReference type="InterPro" id="IPR027417">
    <property type="entry name" value="P-loop_NTPase"/>
</dbReference>
<protein>
    <recommendedName>
        <fullName evidence="3">ATPase AAA-type core domain-containing protein</fullName>
    </recommendedName>
</protein>
<sequence length="128" mass="15433">MSTAHRWLEEWNSEPLPGDMSTEQLFEILISKLKKKRILILIDSLERLLIGDETNGWGEHFIDEWWEKFFLRVLSLETFQSRIIITSQDLPMNLCHTRYQTFLFISIRRIEGIRTRRIIYQKGIKDYS</sequence>
<gene>
    <name evidence="1" type="ORF">OMM_09151</name>
</gene>
<evidence type="ECO:0008006" key="3">
    <source>
        <dbReference type="Google" id="ProtNLM"/>
    </source>
</evidence>
<dbReference type="SUPFAM" id="SSF52540">
    <property type="entry name" value="P-loop containing nucleoside triphosphate hydrolases"/>
    <property type="match status" value="1"/>
</dbReference>
<proteinExistence type="predicted"/>
<comment type="caution">
    <text evidence="1">The sequence shown here is derived from an EMBL/GenBank/DDBJ whole genome shotgun (WGS) entry which is preliminary data.</text>
</comment>
<organism evidence="1 2">
    <name type="scientific">Candidatus Magnetoglobus multicellularis str. Araruama</name>
    <dbReference type="NCBI Taxonomy" id="890399"/>
    <lineage>
        <taxon>Bacteria</taxon>
        <taxon>Pseudomonadati</taxon>
        <taxon>Thermodesulfobacteriota</taxon>
        <taxon>Desulfobacteria</taxon>
        <taxon>Desulfobacterales</taxon>
        <taxon>Desulfobacteraceae</taxon>
        <taxon>Candidatus Magnetoglobus</taxon>
    </lineage>
</organism>
<accession>A0A1V1P539</accession>
<evidence type="ECO:0000313" key="1">
    <source>
        <dbReference type="EMBL" id="ETR69977.1"/>
    </source>
</evidence>